<dbReference type="Gene3D" id="1.10.287.70">
    <property type="match status" value="1"/>
</dbReference>
<evidence type="ECO:0000256" key="1">
    <source>
        <dbReference type="ARBA" id="ARBA00004141"/>
    </source>
</evidence>
<keyword evidence="7" id="KW-0407">Ion channel</keyword>
<evidence type="ECO:0000256" key="4">
    <source>
        <dbReference type="ARBA" id="ARBA00022989"/>
    </source>
</evidence>
<evidence type="ECO:0000256" key="2">
    <source>
        <dbReference type="ARBA" id="ARBA00022448"/>
    </source>
</evidence>
<keyword evidence="6 9" id="KW-0472">Membrane</keyword>
<gene>
    <name evidence="11" type="ORF">RRG08_047990</name>
</gene>
<dbReference type="GO" id="GO:0022841">
    <property type="term" value="F:potassium ion leak channel activity"/>
    <property type="evidence" value="ECO:0007669"/>
    <property type="project" value="TreeGrafter"/>
</dbReference>
<keyword evidence="2" id="KW-0813">Transport</keyword>
<reference evidence="11" key="1">
    <citation type="journal article" date="2023" name="G3 (Bethesda)">
        <title>A reference genome for the long-term kleptoplast-retaining sea slug Elysia crispata morphotype clarki.</title>
        <authorList>
            <person name="Eastman K.E."/>
            <person name="Pendleton A.L."/>
            <person name="Shaikh M.A."/>
            <person name="Suttiyut T."/>
            <person name="Ogas R."/>
            <person name="Tomko P."/>
            <person name="Gavelis G."/>
            <person name="Widhalm J.R."/>
            <person name="Wisecaver J.H."/>
        </authorList>
    </citation>
    <scope>NUCLEOTIDE SEQUENCE</scope>
    <source>
        <strain evidence="11">ECLA1</strain>
    </source>
</reference>
<evidence type="ECO:0000256" key="5">
    <source>
        <dbReference type="ARBA" id="ARBA00023065"/>
    </source>
</evidence>
<dbReference type="Proteomes" id="UP001283361">
    <property type="component" value="Unassembled WGS sequence"/>
</dbReference>
<evidence type="ECO:0000313" key="12">
    <source>
        <dbReference type="Proteomes" id="UP001283361"/>
    </source>
</evidence>
<sequence length="318" mass="34738">MIGASLFSGWEEWSFLNGSYFVFVTLSTIGFGDFVPGKSTNTLNSNAQRVVCALYLLFGLSLVSMTFQLMQEWFRHIMARYAEFFGLTKEQIDKDKEVGESGIVDVTVEDAENRRKLLEDASPGGHGAGYSDVVVVGDGWGDSSKRHGDGERSSGADVVSDADSREGEGGYKRVNSKNSNLDIQASQKSSSVDIDPEESHEGPQSKKLGDDASNALLEFFKKRRPPQDRSLSVPAGSAEDDGKEAELKQQPFSRSQSADPDAIVGDPVLYGIKCGRLQLVICLNSSAWSLVSNPIALEIRDMDPEAWLYKIIMCVDLA</sequence>
<feature type="compositionally biased region" description="Basic and acidic residues" evidence="8">
    <location>
        <begin position="143"/>
        <end position="154"/>
    </location>
</feature>
<feature type="transmembrane region" description="Helical" evidence="9">
    <location>
        <begin position="49"/>
        <end position="70"/>
    </location>
</feature>
<comment type="caution">
    <text evidence="11">The sequence shown here is derived from an EMBL/GenBank/DDBJ whole genome shotgun (WGS) entry which is preliminary data.</text>
</comment>
<dbReference type="InterPro" id="IPR003280">
    <property type="entry name" value="2pore_dom_K_chnl"/>
</dbReference>
<keyword evidence="3 9" id="KW-0812">Transmembrane</keyword>
<feature type="region of interest" description="Disordered" evidence="8">
    <location>
        <begin position="141"/>
        <end position="210"/>
    </location>
</feature>
<evidence type="ECO:0000256" key="9">
    <source>
        <dbReference type="SAM" id="Phobius"/>
    </source>
</evidence>
<dbReference type="Pfam" id="PF07885">
    <property type="entry name" value="Ion_trans_2"/>
    <property type="match status" value="1"/>
</dbReference>
<feature type="compositionally biased region" description="Polar residues" evidence="8">
    <location>
        <begin position="176"/>
        <end position="192"/>
    </location>
</feature>
<dbReference type="InterPro" id="IPR013099">
    <property type="entry name" value="K_chnl_dom"/>
</dbReference>
<evidence type="ECO:0000256" key="7">
    <source>
        <dbReference type="ARBA" id="ARBA00023303"/>
    </source>
</evidence>
<keyword evidence="5" id="KW-0406">Ion transport</keyword>
<keyword evidence="4 9" id="KW-1133">Transmembrane helix</keyword>
<feature type="domain" description="Potassium channel" evidence="10">
    <location>
        <begin position="8"/>
        <end position="75"/>
    </location>
</feature>
<evidence type="ECO:0000313" key="11">
    <source>
        <dbReference type="EMBL" id="KAK3775803.1"/>
    </source>
</evidence>
<organism evidence="11 12">
    <name type="scientific">Elysia crispata</name>
    <name type="common">lettuce slug</name>
    <dbReference type="NCBI Taxonomy" id="231223"/>
    <lineage>
        <taxon>Eukaryota</taxon>
        <taxon>Metazoa</taxon>
        <taxon>Spiralia</taxon>
        <taxon>Lophotrochozoa</taxon>
        <taxon>Mollusca</taxon>
        <taxon>Gastropoda</taxon>
        <taxon>Heterobranchia</taxon>
        <taxon>Euthyneura</taxon>
        <taxon>Panpulmonata</taxon>
        <taxon>Sacoglossa</taxon>
        <taxon>Placobranchoidea</taxon>
        <taxon>Plakobranchidae</taxon>
        <taxon>Elysia</taxon>
    </lineage>
</organism>
<dbReference type="EMBL" id="JAWDGP010003273">
    <property type="protein sequence ID" value="KAK3775803.1"/>
    <property type="molecule type" value="Genomic_DNA"/>
</dbReference>
<dbReference type="PANTHER" id="PTHR11003:SF334">
    <property type="entry name" value="FI03418P"/>
    <property type="match status" value="1"/>
</dbReference>
<feature type="compositionally biased region" description="Basic and acidic residues" evidence="8">
    <location>
        <begin position="197"/>
        <end position="210"/>
    </location>
</feature>
<evidence type="ECO:0000256" key="3">
    <source>
        <dbReference type="ARBA" id="ARBA00022692"/>
    </source>
</evidence>
<comment type="subcellular location">
    <subcellularLocation>
        <location evidence="1">Membrane</location>
        <topology evidence="1">Multi-pass membrane protein</topology>
    </subcellularLocation>
</comment>
<evidence type="ECO:0000259" key="10">
    <source>
        <dbReference type="Pfam" id="PF07885"/>
    </source>
</evidence>
<evidence type="ECO:0000256" key="8">
    <source>
        <dbReference type="SAM" id="MobiDB-lite"/>
    </source>
</evidence>
<dbReference type="GO" id="GO:0015271">
    <property type="term" value="F:outward rectifier potassium channel activity"/>
    <property type="evidence" value="ECO:0007669"/>
    <property type="project" value="TreeGrafter"/>
</dbReference>
<evidence type="ECO:0000256" key="6">
    <source>
        <dbReference type="ARBA" id="ARBA00023136"/>
    </source>
</evidence>
<keyword evidence="12" id="KW-1185">Reference proteome</keyword>
<proteinExistence type="predicted"/>
<dbReference type="PANTHER" id="PTHR11003">
    <property type="entry name" value="POTASSIUM CHANNEL, SUBFAMILY K"/>
    <property type="match status" value="1"/>
</dbReference>
<dbReference type="SUPFAM" id="SSF81324">
    <property type="entry name" value="Voltage-gated potassium channels"/>
    <property type="match status" value="1"/>
</dbReference>
<feature type="region of interest" description="Disordered" evidence="8">
    <location>
        <begin position="224"/>
        <end position="259"/>
    </location>
</feature>
<protein>
    <recommendedName>
        <fullName evidence="10">Potassium channel domain-containing protein</fullName>
    </recommendedName>
</protein>
<dbReference type="AlphaFoldDB" id="A0AAE0ZUY6"/>
<dbReference type="GO" id="GO:0030322">
    <property type="term" value="P:stabilization of membrane potential"/>
    <property type="evidence" value="ECO:0007669"/>
    <property type="project" value="TreeGrafter"/>
</dbReference>
<accession>A0AAE0ZUY6</accession>
<dbReference type="GO" id="GO:0005886">
    <property type="term" value="C:plasma membrane"/>
    <property type="evidence" value="ECO:0007669"/>
    <property type="project" value="TreeGrafter"/>
</dbReference>
<name>A0AAE0ZUY6_9GAST</name>
<feature type="compositionally biased region" description="Basic and acidic residues" evidence="8">
    <location>
        <begin position="162"/>
        <end position="171"/>
    </location>
</feature>
<feature type="transmembrane region" description="Helical" evidence="9">
    <location>
        <begin position="20"/>
        <end position="37"/>
    </location>
</feature>